<evidence type="ECO:0000313" key="4">
    <source>
        <dbReference type="Proteomes" id="UP001107558"/>
    </source>
</evidence>
<dbReference type="Pfam" id="PF03914">
    <property type="entry name" value="CBF"/>
    <property type="match status" value="1"/>
</dbReference>
<dbReference type="Proteomes" id="UP001107558">
    <property type="component" value="Chromosome 3"/>
</dbReference>
<dbReference type="AlphaFoldDB" id="A0A9J6BS27"/>
<protein>
    <recommendedName>
        <fullName evidence="2">CCAAT-binding factor domain-containing protein</fullName>
    </recommendedName>
</protein>
<organism evidence="3 4">
    <name type="scientific">Polypedilum vanderplanki</name>
    <name type="common">Sleeping chironomid midge</name>
    <dbReference type="NCBI Taxonomy" id="319348"/>
    <lineage>
        <taxon>Eukaryota</taxon>
        <taxon>Metazoa</taxon>
        <taxon>Ecdysozoa</taxon>
        <taxon>Arthropoda</taxon>
        <taxon>Hexapoda</taxon>
        <taxon>Insecta</taxon>
        <taxon>Pterygota</taxon>
        <taxon>Neoptera</taxon>
        <taxon>Endopterygota</taxon>
        <taxon>Diptera</taxon>
        <taxon>Nematocera</taxon>
        <taxon>Chironomoidea</taxon>
        <taxon>Chironomidae</taxon>
        <taxon>Chironominae</taxon>
        <taxon>Polypedilum</taxon>
        <taxon>Polypedilum</taxon>
    </lineage>
</organism>
<dbReference type="InterPro" id="IPR027193">
    <property type="entry name" value="Noc4"/>
</dbReference>
<gene>
    <name evidence="3" type="ORF">PVAND_002787</name>
</gene>
<reference evidence="3" key="1">
    <citation type="submission" date="2021-03" db="EMBL/GenBank/DDBJ databases">
        <title>Chromosome level genome of the anhydrobiotic midge Polypedilum vanderplanki.</title>
        <authorList>
            <person name="Yoshida Y."/>
            <person name="Kikawada T."/>
            <person name="Gusev O."/>
        </authorList>
    </citation>
    <scope>NUCLEOTIDE SEQUENCE</scope>
    <source>
        <strain evidence="3">NIAS01</strain>
        <tissue evidence="3">Whole body or cell culture</tissue>
    </source>
</reference>
<dbReference type="GO" id="GO:0030692">
    <property type="term" value="C:Noc4p-Nop14p complex"/>
    <property type="evidence" value="ECO:0007669"/>
    <property type="project" value="TreeGrafter"/>
</dbReference>
<evidence type="ECO:0000256" key="1">
    <source>
        <dbReference type="ARBA" id="ARBA00007797"/>
    </source>
</evidence>
<name>A0A9J6BS27_POLVA</name>
<dbReference type="GO" id="GO:0042254">
    <property type="term" value="P:ribosome biogenesis"/>
    <property type="evidence" value="ECO:0007669"/>
    <property type="project" value="InterPro"/>
</dbReference>
<dbReference type="GO" id="GO:0032040">
    <property type="term" value="C:small-subunit processome"/>
    <property type="evidence" value="ECO:0007669"/>
    <property type="project" value="TreeGrafter"/>
</dbReference>
<comment type="similarity">
    <text evidence="1">Belongs to the CBF/MAK21 family.</text>
</comment>
<sequence length="514" mass="59801">MSNKSQKNHFKSKATEFLSNKRNTEALCSVIDSFKNGIEKGAPLSSLILTIETIFVDLLKTRDMTVIILPMQPLENSPENNYKQWLRERYTETFDLIVECLESEKHSDAQQALNTLMRFVTNEGLYPLEEHQNNQNHFPILQLNKVISKLLLSHRVMKNIIVKISEYTVYDDFCYYVWKLILKNSVPTRSNDFNNVFIQNYLELINVLIPSTATNKNYSNNDDAENEKNFLCKSIKFEQQSLKKNVNKVWNFLIQWPHNDITQRQLLVLLLEKVLPYLEKPAMLTDYLMDSLDLGGPIALLALQGIFILIHKYNMSYPNIYEKLYAMFEPEIFHMKFKPRLFHLADIFLSSSYLPETLVAAFAKRLARLALIAPPQDIIIILYFIGNLIIRHPGLKRLICDPNGGHEISNDPFLMDESDPNKSNALQSALWELQLLKSHMLPNVAQAVKNIISQPLPTQEWDLGNYLELKENDIFDQEISRKSKEYALTFERPMSDMKGHHHHQNSALSKYWKF</sequence>
<feature type="domain" description="CCAAT-binding factor" evidence="2">
    <location>
        <begin position="299"/>
        <end position="447"/>
    </location>
</feature>
<comment type="caution">
    <text evidence="3">The sequence shown here is derived from an EMBL/GenBank/DDBJ whole genome shotgun (WGS) entry which is preliminary data.</text>
</comment>
<dbReference type="EMBL" id="JADBJN010000003">
    <property type="protein sequence ID" value="KAG5672676.1"/>
    <property type="molecule type" value="Genomic_DNA"/>
</dbReference>
<dbReference type="OrthoDB" id="10263185at2759"/>
<accession>A0A9J6BS27</accession>
<dbReference type="InterPro" id="IPR005612">
    <property type="entry name" value="CCAAT-binding_factor"/>
</dbReference>
<keyword evidence="4" id="KW-1185">Reference proteome</keyword>
<dbReference type="PANTHER" id="PTHR12455">
    <property type="entry name" value="NUCLEOLAR COMPLEX PROTEIN 4"/>
    <property type="match status" value="1"/>
</dbReference>
<evidence type="ECO:0000313" key="3">
    <source>
        <dbReference type="EMBL" id="KAG5672676.1"/>
    </source>
</evidence>
<dbReference type="PANTHER" id="PTHR12455:SF0">
    <property type="entry name" value="NUCLEOLAR COMPLEX PROTEIN 4 HOMOLOG"/>
    <property type="match status" value="1"/>
</dbReference>
<evidence type="ECO:0000259" key="2">
    <source>
        <dbReference type="Pfam" id="PF03914"/>
    </source>
</evidence>
<proteinExistence type="inferred from homology"/>